<dbReference type="EMBL" id="NKYE01000022">
    <property type="protein sequence ID" value="OZM70238.1"/>
    <property type="molecule type" value="Genomic_DNA"/>
</dbReference>
<dbReference type="Proteomes" id="UP000242444">
    <property type="component" value="Unassembled WGS sequence"/>
</dbReference>
<evidence type="ECO:0000313" key="9">
    <source>
        <dbReference type="Proteomes" id="UP000242444"/>
    </source>
</evidence>
<dbReference type="InterPro" id="IPR050430">
    <property type="entry name" value="Peptidase_S1"/>
</dbReference>
<dbReference type="Pfam" id="PF00089">
    <property type="entry name" value="Trypsin"/>
    <property type="match status" value="1"/>
</dbReference>
<dbReference type="SUPFAM" id="SSF50494">
    <property type="entry name" value="Trypsin-like serine proteases"/>
    <property type="match status" value="1"/>
</dbReference>
<dbReference type="RefSeq" id="WP_094865742.1">
    <property type="nucleotide sequence ID" value="NZ_NKYE01000022.1"/>
</dbReference>
<name>A0A263CW99_9PSEU</name>
<dbReference type="InterPro" id="IPR033116">
    <property type="entry name" value="TRYPSIN_SER"/>
</dbReference>
<dbReference type="PANTHER" id="PTHR24276">
    <property type="entry name" value="POLYSERASE-RELATED"/>
    <property type="match status" value="1"/>
</dbReference>
<keyword evidence="4" id="KW-1015">Disulfide bond</keyword>
<dbReference type="PROSITE" id="PS00135">
    <property type="entry name" value="TRYPSIN_SER"/>
    <property type="match status" value="1"/>
</dbReference>
<dbReference type="InterPro" id="IPR006311">
    <property type="entry name" value="TAT_signal"/>
</dbReference>
<evidence type="ECO:0000313" key="8">
    <source>
        <dbReference type="EMBL" id="OZM70238.1"/>
    </source>
</evidence>
<keyword evidence="5" id="KW-0378">Hydrolase</keyword>
<dbReference type="FunFam" id="2.40.10.10:FF:000047">
    <property type="entry name" value="Trypsin eta"/>
    <property type="match status" value="1"/>
</dbReference>
<dbReference type="PROSITE" id="PS51318">
    <property type="entry name" value="TAT"/>
    <property type="match status" value="1"/>
</dbReference>
<dbReference type="PROSITE" id="PS50240">
    <property type="entry name" value="TRYPSIN_DOM"/>
    <property type="match status" value="1"/>
</dbReference>
<dbReference type="PANTHER" id="PTHR24276:SF98">
    <property type="entry name" value="FI18310P1-RELATED"/>
    <property type="match status" value="1"/>
</dbReference>
<gene>
    <name evidence="8" type="ORF">CFN78_26340</name>
</gene>
<keyword evidence="9" id="KW-1185">Reference proteome</keyword>
<dbReference type="SMART" id="SM00020">
    <property type="entry name" value="Tryp_SPc"/>
    <property type="match status" value="1"/>
</dbReference>
<evidence type="ECO:0000256" key="2">
    <source>
        <dbReference type="ARBA" id="ARBA00007664"/>
    </source>
</evidence>
<dbReference type="InParanoid" id="A0A263CW99"/>
<evidence type="ECO:0000256" key="5">
    <source>
        <dbReference type="RuleBase" id="RU363034"/>
    </source>
</evidence>
<organism evidence="8 9">
    <name type="scientific">Amycolatopsis antarctica</name>
    <dbReference type="NCBI Taxonomy" id="1854586"/>
    <lineage>
        <taxon>Bacteria</taxon>
        <taxon>Bacillati</taxon>
        <taxon>Actinomycetota</taxon>
        <taxon>Actinomycetes</taxon>
        <taxon>Pseudonocardiales</taxon>
        <taxon>Pseudonocardiaceae</taxon>
        <taxon>Amycolatopsis</taxon>
    </lineage>
</organism>
<keyword evidence="5" id="KW-0720">Serine protease</keyword>
<dbReference type="CDD" id="cd00190">
    <property type="entry name" value="Tryp_SPc"/>
    <property type="match status" value="1"/>
</dbReference>
<accession>A0A263CW99</accession>
<feature type="domain" description="Peptidase S1" evidence="7">
    <location>
        <begin position="52"/>
        <end position="275"/>
    </location>
</feature>
<sequence>MPQSNRNRNRRRWVIAATAVAGAVLVPAAASAVAAESPDSEAVPAPVVEPRIVGGEPASVGDHPYAVYLADSAGGQFCGGTLVSRNAVVTAAHCTASMSPADITVVAGREDTRTGEGEMSAVRDIWVSPDYTDYGSGNDIAVLKLTDSLRYRPAAVATAADAGAYAEGTSATVLGWGRTSEGGARSTILRGAQVPIAGDATCGQAFGNYDNRTMVCAGYPEGGVDACQGDSGGPLVVNGTLIGVVSFGEGCAQPGKPGVYTRVATYAEDIARESRR</sequence>
<reference evidence="8 9" key="1">
    <citation type="submission" date="2017-07" db="EMBL/GenBank/DDBJ databases">
        <title>Amycolatopsis antarcticus sp. nov., isolated from the surface of an Antarcticus brown macroalga.</title>
        <authorList>
            <person name="Wang J."/>
            <person name="Leiva S."/>
            <person name="Huang J."/>
            <person name="Huang Y."/>
        </authorList>
    </citation>
    <scope>NUCLEOTIDE SEQUENCE [LARGE SCALE GENOMIC DNA]</scope>
    <source>
        <strain evidence="8 9">AU-G6</strain>
    </source>
</reference>
<evidence type="ECO:0000256" key="6">
    <source>
        <dbReference type="SAM" id="SignalP"/>
    </source>
</evidence>
<keyword evidence="6" id="KW-0732">Signal</keyword>
<protein>
    <submittedName>
        <fullName evidence="8">Serine protease</fullName>
    </submittedName>
</protein>
<dbReference type="GO" id="GO:0004252">
    <property type="term" value="F:serine-type endopeptidase activity"/>
    <property type="evidence" value="ECO:0007669"/>
    <property type="project" value="InterPro"/>
</dbReference>
<keyword evidence="5 8" id="KW-0645">Protease</keyword>
<feature type="chain" id="PRO_5039641479" evidence="6">
    <location>
        <begin position="35"/>
        <end position="276"/>
    </location>
</feature>
<keyword evidence="3" id="KW-0964">Secreted</keyword>
<dbReference type="GO" id="GO:0005576">
    <property type="term" value="C:extracellular region"/>
    <property type="evidence" value="ECO:0007669"/>
    <property type="project" value="UniProtKB-SubCell"/>
</dbReference>
<evidence type="ECO:0000256" key="3">
    <source>
        <dbReference type="ARBA" id="ARBA00022525"/>
    </source>
</evidence>
<dbReference type="PROSITE" id="PS00134">
    <property type="entry name" value="TRYPSIN_HIS"/>
    <property type="match status" value="1"/>
</dbReference>
<comment type="subcellular location">
    <subcellularLocation>
        <location evidence="1">Secreted</location>
    </subcellularLocation>
</comment>
<proteinExistence type="inferred from homology"/>
<dbReference type="AlphaFoldDB" id="A0A263CW99"/>
<evidence type="ECO:0000256" key="4">
    <source>
        <dbReference type="ARBA" id="ARBA00023157"/>
    </source>
</evidence>
<dbReference type="InterPro" id="IPR043504">
    <property type="entry name" value="Peptidase_S1_PA_chymotrypsin"/>
</dbReference>
<dbReference type="InterPro" id="IPR018114">
    <property type="entry name" value="TRYPSIN_HIS"/>
</dbReference>
<dbReference type="OrthoDB" id="1496095at2"/>
<feature type="signal peptide" evidence="6">
    <location>
        <begin position="1"/>
        <end position="34"/>
    </location>
</feature>
<dbReference type="InterPro" id="IPR001254">
    <property type="entry name" value="Trypsin_dom"/>
</dbReference>
<dbReference type="GO" id="GO:0006508">
    <property type="term" value="P:proteolysis"/>
    <property type="evidence" value="ECO:0007669"/>
    <property type="project" value="UniProtKB-KW"/>
</dbReference>
<dbReference type="Gene3D" id="2.40.10.10">
    <property type="entry name" value="Trypsin-like serine proteases"/>
    <property type="match status" value="1"/>
</dbReference>
<evidence type="ECO:0000256" key="1">
    <source>
        <dbReference type="ARBA" id="ARBA00004613"/>
    </source>
</evidence>
<dbReference type="InterPro" id="IPR001314">
    <property type="entry name" value="Peptidase_S1A"/>
</dbReference>
<evidence type="ECO:0000259" key="7">
    <source>
        <dbReference type="PROSITE" id="PS50240"/>
    </source>
</evidence>
<dbReference type="GO" id="GO:0051604">
    <property type="term" value="P:protein maturation"/>
    <property type="evidence" value="ECO:0007669"/>
    <property type="project" value="UniProtKB-ARBA"/>
</dbReference>
<dbReference type="PRINTS" id="PR00722">
    <property type="entry name" value="CHYMOTRYPSIN"/>
</dbReference>
<comment type="similarity">
    <text evidence="2">Belongs to the peptidase S1 family.</text>
</comment>
<dbReference type="InterPro" id="IPR009003">
    <property type="entry name" value="Peptidase_S1_PA"/>
</dbReference>
<comment type="caution">
    <text evidence="8">The sequence shown here is derived from an EMBL/GenBank/DDBJ whole genome shotgun (WGS) entry which is preliminary data.</text>
</comment>